<keyword evidence="3" id="KW-1185">Reference proteome</keyword>
<dbReference type="EMBL" id="CP126221">
    <property type="protein sequence ID" value="WIA22260.1"/>
    <property type="molecule type" value="Genomic_DNA"/>
</dbReference>
<accession>A0ABY8ULV0</accession>
<feature type="compositionally biased region" description="Acidic residues" evidence="1">
    <location>
        <begin position="180"/>
        <end position="207"/>
    </location>
</feature>
<name>A0ABY8ULV0_TETOB</name>
<sequence length="207" mass="21750">MVGNAYNMNGRFGVDPAQLKAMGLPDQYLQAAQTLRNNFRQGLADLTQGSLLANASLAGIGNGSIAQSIMSSAVPMTLAQDGTPQLPLLNAVGTWLGQRVQEAVKGESQPGGRLAGLLNIATPSGRKLQQLEETPLGAAAAAGDEESIDAAAAAVRDIERIRAYVADLARLAAEVMEHADPEDDEEEDAEVMEHADPEDDDDEDGEL</sequence>
<gene>
    <name evidence="2" type="ORF">OEZ85_004582</name>
</gene>
<evidence type="ECO:0000313" key="2">
    <source>
        <dbReference type="EMBL" id="WIA22260.1"/>
    </source>
</evidence>
<dbReference type="Proteomes" id="UP001244341">
    <property type="component" value="Chromosome 14b"/>
</dbReference>
<proteinExistence type="predicted"/>
<evidence type="ECO:0000256" key="1">
    <source>
        <dbReference type="SAM" id="MobiDB-lite"/>
    </source>
</evidence>
<evidence type="ECO:0000313" key="3">
    <source>
        <dbReference type="Proteomes" id="UP001244341"/>
    </source>
</evidence>
<organism evidence="2 3">
    <name type="scientific">Tetradesmus obliquus</name>
    <name type="common">Green alga</name>
    <name type="synonym">Acutodesmus obliquus</name>
    <dbReference type="NCBI Taxonomy" id="3088"/>
    <lineage>
        <taxon>Eukaryota</taxon>
        <taxon>Viridiplantae</taxon>
        <taxon>Chlorophyta</taxon>
        <taxon>core chlorophytes</taxon>
        <taxon>Chlorophyceae</taxon>
        <taxon>CS clade</taxon>
        <taxon>Sphaeropleales</taxon>
        <taxon>Scenedesmaceae</taxon>
        <taxon>Tetradesmus</taxon>
    </lineage>
</organism>
<protein>
    <submittedName>
        <fullName evidence="2">Uncharacterized protein</fullName>
    </submittedName>
</protein>
<reference evidence="2 3" key="1">
    <citation type="submission" date="2023-05" db="EMBL/GenBank/DDBJ databases">
        <title>A 100% complete, gapless, phased diploid assembly of the Scenedesmus obliquus UTEX 3031 genome.</title>
        <authorList>
            <person name="Biondi T.C."/>
            <person name="Hanschen E.R."/>
            <person name="Kwon T."/>
            <person name="Eng W."/>
            <person name="Kruse C.P.S."/>
            <person name="Koehler S.I."/>
            <person name="Kunde Y."/>
            <person name="Gleasner C.D."/>
            <person name="You Mak K.T."/>
            <person name="Polle J."/>
            <person name="Hovde B.T."/>
            <person name="Starkenburg S.R."/>
        </authorList>
    </citation>
    <scope>NUCLEOTIDE SEQUENCE [LARGE SCALE GENOMIC DNA]</scope>
    <source>
        <strain evidence="2 3">DOE0152z</strain>
    </source>
</reference>
<feature type="region of interest" description="Disordered" evidence="1">
    <location>
        <begin position="175"/>
        <end position="207"/>
    </location>
</feature>